<evidence type="ECO:0000313" key="2">
    <source>
        <dbReference type="EMBL" id="CAK0801009.1"/>
    </source>
</evidence>
<gene>
    <name evidence="2" type="ORF">PCOR1329_LOCUS9011</name>
</gene>
<feature type="region of interest" description="Disordered" evidence="1">
    <location>
        <begin position="26"/>
        <end position="70"/>
    </location>
</feature>
<evidence type="ECO:0000313" key="3">
    <source>
        <dbReference type="Proteomes" id="UP001189429"/>
    </source>
</evidence>
<comment type="caution">
    <text evidence="2">The sequence shown here is derived from an EMBL/GenBank/DDBJ whole genome shotgun (WGS) entry which is preliminary data.</text>
</comment>
<proteinExistence type="predicted"/>
<reference evidence="2" key="1">
    <citation type="submission" date="2023-10" db="EMBL/GenBank/DDBJ databases">
        <authorList>
            <person name="Chen Y."/>
            <person name="Shah S."/>
            <person name="Dougan E. K."/>
            <person name="Thang M."/>
            <person name="Chan C."/>
        </authorList>
    </citation>
    <scope>NUCLEOTIDE SEQUENCE [LARGE SCALE GENOMIC DNA]</scope>
</reference>
<sequence length="393" mass="41342">MDKGQKGQFDKGCGKMGGFAGAEWGDTMSMPCGTVDTSGGGGKGRGGCDGGRDGKEGNLGSREMSDEDSPGVFKVTVEPSSQLVGQGFPREAPGMAHDEDYESLFSQAGHVLADLVGSFQEFCTLVHDPDWQQFPDVAAAVQAGGGPKGRLAIAACPNAGKWAVGIAASSESREAAAKLALAVSLAKDDRSVLDKLRRPYPMFYLCMAVQPGDDGQWRGTVGAGRGTPSVRALHWLTLAQNAGITQAGFPPEALCIVHGGKSDGGAFANSHSILCELMEDAGAVECIDDPDWNVTPEVGEALKAAQCVEMPFTVAKSRLFSAWGVGVGSRWQYRETAAKLSLSLSICGSTGKLEQLSEKYPEFHALCDKAGLVEAGLVQPPSKRRKPPRFDQL</sequence>
<protein>
    <submittedName>
        <fullName evidence="2">Uncharacterized protein</fullName>
    </submittedName>
</protein>
<feature type="compositionally biased region" description="Gly residues" evidence="1">
    <location>
        <begin position="38"/>
        <end position="49"/>
    </location>
</feature>
<accession>A0ABN9Q5K3</accession>
<name>A0ABN9Q5K3_9DINO</name>
<keyword evidence="3" id="KW-1185">Reference proteome</keyword>
<organism evidence="2 3">
    <name type="scientific">Prorocentrum cordatum</name>
    <dbReference type="NCBI Taxonomy" id="2364126"/>
    <lineage>
        <taxon>Eukaryota</taxon>
        <taxon>Sar</taxon>
        <taxon>Alveolata</taxon>
        <taxon>Dinophyceae</taxon>
        <taxon>Prorocentrales</taxon>
        <taxon>Prorocentraceae</taxon>
        <taxon>Prorocentrum</taxon>
    </lineage>
</organism>
<dbReference type="Proteomes" id="UP001189429">
    <property type="component" value="Unassembled WGS sequence"/>
</dbReference>
<evidence type="ECO:0000256" key="1">
    <source>
        <dbReference type="SAM" id="MobiDB-lite"/>
    </source>
</evidence>
<dbReference type="EMBL" id="CAUYUJ010002492">
    <property type="protein sequence ID" value="CAK0801009.1"/>
    <property type="molecule type" value="Genomic_DNA"/>
</dbReference>